<evidence type="ECO:0000313" key="2">
    <source>
        <dbReference type="Proteomes" id="UP000076871"/>
    </source>
</evidence>
<dbReference type="OrthoDB" id="3231188at2759"/>
<gene>
    <name evidence="1" type="ORF">LAESUDRAFT_717073</name>
</gene>
<dbReference type="Proteomes" id="UP000076871">
    <property type="component" value="Unassembled WGS sequence"/>
</dbReference>
<keyword evidence="2" id="KW-1185">Reference proteome</keyword>
<dbReference type="AlphaFoldDB" id="A0A165C4K1"/>
<sequence>MPEDNAMIEDFRATNVFGQALRDLQLCYVSLQQQMQKVKAHNTQLKIKCSKRGAHANRGTQSKVVAKYDTNIRALERRFGVTVWLWVPPAAWSYAERPVIDPEDTDWFTNQTTRAMALSAEMFDFLPAHLHKLMRLSDFQLAFNFGVGQGKATAIDNVRLSAGEIFGLPQEWFSSTYDHASNLDLQQLLKGNGDKYLLLTPVLFPAEVREQCPKNALHSGGCSGPKTSRENQQITGITPHMVTWAANLAGLFLLFTGHTIQPERGKKRN</sequence>
<evidence type="ECO:0000313" key="1">
    <source>
        <dbReference type="EMBL" id="KZT02194.1"/>
    </source>
</evidence>
<dbReference type="GeneID" id="63824326"/>
<dbReference type="InParanoid" id="A0A165C4K1"/>
<dbReference type="STRING" id="1314785.A0A165C4K1"/>
<protein>
    <submittedName>
        <fullName evidence="1">Uncharacterized protein</fullName>
    </submittedName>
</protein>
<name>A0A165C4K1_9APHY</name>
<dbReference type="RefSeq" id="XP_040759934.1">
    <property type="nucleotide sequence ID" value="XM_040907297.1"/>
</dbReference>
<proteinExistence type="predicted"/>
<organism evidence="1 2">
    <name type="scientific">Laetiporus sulphureus 93-53</name>
    <dbReference type="NCBI Taxonomy" id="1314785"/>
    <lineage>
        <taxon>Eukaryota</taxon>
        <taxon>Fungi</taxon>
        <taxon>Dikarya</taxon>
        <taxon>Basidiomycota</taxon>
        <taxon>Agaricomycotina</taxon>
        <taxon>Agaricomycetes</taxon>
        <taxon>Polyporales</taxon>
        <taxon>Laetiporus</taxon>
    </lineage>
</organism>
<reference evidence="1 2" key="1">
    <citation type="journal article" date="2016" name="Mol. Biol. Evol.">
        <title>Comparative Genomics of Early-Diverging Mushroom-Forming Fungi Provides Insights into the Origins of Lignocellulose Decay Capabilities.</title>
        <authorList>
            <person name="Nagy L.G."/>
            <person name="Riley R."/>
            <person name="Tritt A."/>
            <person name="Adam C."/>
            <person name="Daum C."/>
            <person name="Floudas D."/>
            <person name="Sun H."/>
            <person name="Yadav J.S."/>
            <person name="Pangilinan J."/>
            <person name="Larsson K.H."/>
            <person name="Matsuura K."/>
            <person name="Barry K."/>
            <person name="Labutti K."/>
            <person name="Kuo R."/>
            <person name="Ohm R.A."/>
            <person name="Bhattacharya S.S."/>
            <person name="Shirouzu T."/>
            <person name="Yoshinaga Y."/>
            <person name="Martin F.M."/>
            <person name="Grigoriev I.V."/>
            <person name="Hibbett D.S."/>
        </authorList>
    </citation>
    <scope>NUCLEOTIDE SEQUENCE [LARGE SCALE GENOMIC DNA]</scope>
    <source>
        <strain evidence="1 2">93-53</strain>
    </source>
</reference>
<dbReference type="EMBL" id="KV427655">
    <property type="protein sequence ID" value="KZT02194.1"/>
    <property type="molecule type" value="Genomic_DNA"/>
</dbReference>
<accession>A0A165C4K1</accession>